<dbReference type="OrthoDB" id="3252095at2"/>
<dbReference type="Pfam" id="PF13349">
    <property type="entry name" value="DUF4097"/>
    <property type="match status" value="1"/>
</dbReference>
<sequence length="280" mass="29558">MPAFETPEPISVTIDMGVGDVQIIAEDRTDTVVEVRPTDDTDESDLKAAEQATVDYADGVLTVRTPKSKKLDFSRKTRSVDVSIVVPSGSVLRAESEVADLRCSGRLGECAYKTSMGHVQLDHTGPLRLRTGGGRVTVARVDGDAEIITGTGRIRIGEVDGAVVARNSNGNTEIRKVTGDIRIRCANGDISVEHAWGPRTEAETANGSIRVGEVTRGTVALKTATGDVEIGLGAGLPAKLDLSTGFGRVLNTLESVAESSEKSIEVKAKTSHGDIAIHRA</sequence>
<evidence type="ECO:0000259" key="2">
    <source>
        <dbReference type="PROSITE" id="PS01031"/>
    </source>
</evidence>
<proteinExistence type="inferred from homology"/>
<organism evidence="3 4">
    <name type="scientific">Streptomyces qinzhouensis</name>
    <dbReference type="NCBI Taxonomy" id="2599401"/>
    <lineage>
        <taxon>Bacteria</taxon>
        <taxon>Bacillati</taxon>
        <taxon>Actinomycetota</taxon>
        <taxon>Actinomycetes</taxon>
        <taxon>Kitasatosporales</taxon>
        <taxon>Streptomycetaceae</taxon>
        <taxon>Streptomyces</taxon>
    </lineage>
</organism>
<accession>A0A5B8IN76</accession>
<dbReference type="KEGG" id="sqz:FQU76_30385"/>
<dbReference type="InterPro" id="IPR002068">
    <property type="entry name" value="A-crystallin/Hsp20_dom"/>
</dbReference>
<protein>
    <submittedName>
        <fullName evidence="3">DUF4097 family beta strand repeat protein</fullName>
    </submittedName>
</protein>
<comment type="similarity">
    <text evidence="1">Belongs to the small heat shock protein (HSP20) family.</text>
</comment>
<reference evidence="3 4" key="1">
    <citation type="submission" date="2019-07" db="EMBL/GenBank/DDBJ databases">
        <authorList>
            <person name="Zhu P."/>
        </authorList>
    </citation>
    <scope>NUCLEOTIDE SEQUENCE [LARGE SCALE GENOMIC DNA]</scope>
    <source>
        <strain evidence="3 4">SSL-25</strain>
    </source>
</reference>
<gene>
    <name evidence="3" type="ORF">FQU76_30385</name>
</gene>
<dbReference type="RefSeq" id="WP_146483499.1">
    <property type="nucleotide sequence ID" value="NZ_CP042266.1"/>
</dbReference>
<dbReference type="InterPro" id="IPR025164">
    <property type="entry name" value="Toastrack_DUF4097"/>
</dbReference>
<evidence type="ECO:0000313" key="3">
    <source>
        <dbReference type="EMBL" id="QDY80102.1"/>
    </source>
</evidence>
<name>A0A5B8IN76_9ACTN</name>
<dbReference type="AlphaFoldDB" id="A0A5B8IN76"/>
<keyword evidence="4" id="KW-1185">Reference proteome</keyword>
<dbReference type="PROSITE" id="PS01031">
    <property type="entry name" value="SHSP"/>
    <property type="match status" value="1"/>
</dbReference>
<feature type="domain" description="SHSP" evidence="2">
    <location>
        <begin position="1"/>
        <end position="83"/>
    </location>
</feature>
<evidence type="ECO:0000313" key="4">
    <source>
        <dbReference type="Proteomes" id="UP000320580"/>
    </source>
</evidence>
<dbReference type="Proteomes" id="UP000320580">
    <property type="component" value="Chromosome"/>
</dbReference>
<evidence type="ECO:0000256" key="1">
    <source>
        <dbReference type="PROSITE-ProRule" id="PRU00285"/>
    </source>
</evidence>
<dbReference type="EMBL" id="CP042266">
    <property type="protein sequence ID" value="QDY80102.1"/>
    <property type="molecule type" value="Genomic_DNA"/>
</dbReference>
<dbReference type="Gene3D" id="2.160.20.120">
    <property type="match status" value="1"/>
</dbReference>